<dbReference type="Proteomes" id="UP000000739">
    <property type="component" value="Chromosome"/>
</dbReference>
<feature type="signal peptide" evidence="1">
    <location>
        <begin position="1"/>
        <end position="32"/>
    </location>
</feature>
<proteinExistence type="predicted"/>
<dbReference type="HOGENOM" id="CLU_070058_3_0_7"/>
<dbReference type="AlphaFoldDB" id="B8FI58"/>
<feature type="chain" id="PRO_5002869393" description="DUF4390 domain-containing protein" evidence="1">
    <location>
        <begin position="33"/>
        <end position="195"/>
    </location>
</feature>
<evidence type="ECO:0000313" key="2">
    <source>
        <dbReference type="EMBL" id="ACL02625.1"/>
    </source>
</evidence>
<dbReference type="eggNOG" id="ENOG50303IT">
    <property type="taxonomic scope" value="Bacteria"/>
</dbReference>
<organism evidence="2 3">
    <name type="scientific">Desulfatibacillum aliphaticivorans</name>
    <dbReference type="NCBI Taxonomy" id="218208"/>
    <lineage>
        <taxon>Bacteria</taxon>
        <taxon>Pseudomonadati</taxon>
        <taxon>Thermodesulfobacteriota</taxon>
        <taxon>Desulfobacteria</taxon>
        <taxon>Desulfobacterales</taxon>
        <taxon>Desulfatibacillaceae</taxon>
        <taxon>Desulfatibacillum</taxon>
    </lineage>
</organism>
<accession>B8FI58</accession>
<dbReference type="EMBL" id="CP001322">
    <property type="protein sequence ID" value="ACL02625.1"/>
    <property type="molecule type" value="Genomic_DNA"/>
</dbReference>
<gene>
    <name evidence="2" type="ordered locus">Dalk_0920</name>
</gene>
<keyword evidence="1" id="KW-0732">Signal</keyword>
<sequence>MTFKISHNIKTIICALVAFVCLTSAWPAPALAEEARITDFVVTNTRDDLLIYLTLEGCFTKDIEEAILTGIPTTFSIFASLSRHRSFWMDKEIADLTITHAITYDSLKKEFTVVRSEKEGPPLVTRDFSEAKKAMSEVDSLKIVALDKLEKGHKYQVQAKAELDKVTLPLYLHYVLFFVSAWDFETKWYTIDFMY</sequence>
<dbReference type="InterPro" id="IPR025500">
    <property type="entry name" value="DUF4390"/>
</dbReference>
<dbReference type="Pfam" id="PF14334">
    <property type="entry name" value="DUF4390"/>
    <property type="match status" value="1"/>
</dbReference>
<dbReference type="RefSeq" id="WP_012610063.1">
    <property type="nucleotide sequence ID" value="NC_011768.1"/>
</dbReference>
<evidence type="ECO:0000313" key="3">
    <source>
        <dbReference type="Proteomes" id="UP000000739"/>
    </source>
</evidence>
<name>B8FI58_DESAL</name>
<evidence type="ECO:0008006" key="4">
    <source>
        <dbReference type="Google" id="ProtNLM"/>
    </source>
</evidence>
<evidence type="ECO:0000256" key="1">
    <source>
        <dbReference type="SAM" id="SignalP"/>
    </source>
</evidence>
<keyword evidence="3" id="KW-1185">Reference proteome</keyword>
<protein>
    <recommendedName>
        <fullName evidence="4">DUF4390 domain-containing protein</fullName>
    </recommendedName>
</protein>
<dbReference type="KEGG" id="dal:Dalk_0920"/>
<reference evidence="2 3" key="1">
    <citation type="journal article" date="2012" name="Environ. Microbiol.">
        <title>The genome sequence of Desulfatibacillum alkenivorans AK-01: a blueprint for anaerobic alkane oxidation.</title>
        <authorList>
            <person name="Callaghan A.V."/>
            <person name="Morris B.E."/>
            <person name="Pereira I.A."/>
            <person name="McInerney M.J."/>
            <person name="Austin R.N."/>
            <person name="Groves J.T."/>
            <person name="Kukor J.J."/>
            <person name="Suflita J.M."/>
            <person name="Young L.Y."/>
            <person name="Zylstra G.J."/>
            <person name="Wawrik B."/>
        </authorList>
    </citation>
    <scope>NUCLEOTIDE SEQUENCE [LARGE SCALE GENOMIC DNA]</scope>
    <source>
        <strain evidence="2 3">AK-01</strain>
    </source>
</reference>